<accession>A0A147DLJ3</accession>
<comment type="caution">
    <text evidence="2">The sequence shown here is derived from an EMBL/GenBank/DDBJ whole genome shotgun (WGS) entry which is preliminary data.</text>
</comment>
<dbReference type="SUPFAM" id="SSF53613">
    <property type="entry name" value="Ribokinase-like"/>
    <property type="match status" value="1"/>
</dbReference>
<dbReference type="AlphaFoldDB" id="A0A147DLJ3"/>
<evidence type="ECO:0008006" key="4">
    <source>
        <dbReference type="Google" id="ProtNLM"/>
    </source>
</evidence>
<feature type="region of interest" description="Disordered" evidence="1">
    <location>
        <begin position="45"/>
        <end position="73"/>
    </location>
</feature>
<dbReference type="Proteomes" id="UP000072763">
    <property type="component" value="Unassembled WGS sequence"/>
</dbReference>
<dbReference type="InterPro" id="IPR029056">
    <property type="entry name" value="Ribokinase-like"/>
</dbReference>
<evidence type="ECO:0000256" key="1">
    <source>
        <dbReference type="SAM" id="MobiDB-lite"/>
    </source>
</evidence>
<gene>
    <name evidence="2" type="ORF">NS359_16165</name>
</gene>
<sequence>MGACDSFVAAWLAATITGADPDTALDRAADAGALACTVPGDWRLPAPGAVPEAEADPAPAPDTTAAVHDRVDR</sequence>
<organism evidence="2 3">
    <name type="scientific">Curtobacterium oceanosedimentum</name>
    <dbReference type="NCBI Taxonomy" id="465820"/>
    <lineage>
        <taxon>Bacteria</taxon>
        <taxon>Bacillati</taxon>
        <taxon>Actinomycetota</taxon>
        <taxon>Actinomycetes</taxon>
        <taxon>Micrococcales</taxon>
        <taxon>Microbacteriaceae</taxon>
        <taxon>Curtobacterium</taxon>
    </lineage>
</organism>
<evidence type="ECO:0000313" key="3">
    <source>
        <dbReference type="Proteomes" id="UP000072763"/>
    </source>
</evidence>
<proteinExistence type="predicted"/>
<dbReference type="Gene3D" id="3.40.1190.20">
    <property type="match status" value="1"/>
</dbReference>
<dbReference type="EMBL" id="LDRC01000163">
    <property type="protein sequence ID" value="KTR43110.1"/>
    <property type="molecule type" value="Genomic_DNA"/>
</dbReference>
<reference evidence="2 3" key="1">
    <citation type="journal article" date="2016" name="Front. Microbiol.">
        <title>Genomic Resource of Rice Seed Associated Bacteria.</title>
        <authorList>
            <person name="Midha S."/>
            <person name="Bansal K."/>
            <person name="Sharma S."/>
            <person name="Kumar N."/>
            <person name="Patil P.P."/>
            <person name="Chaudhry V."/>
            <person name="Patil P.B."/>
        </authorList>
    </citation>
    <scope>NUCLEOTIDE SEQUENCE [LARGE SCALE GENOMIC DNA]</scope>
    <source>
        <strain evidence="2 3">NS359</strain>
    </source>
</reference>
<evidence type="ECO:0000313" key="2">
    <source>
        <dbReference type="EMBL" id="KTR43110.1"/>
    </source>
</evidence>
<protein>
    <recommendedName>
        <fullName evidence="4">Carbohydrate kinase PfkB domain-containing protein</fullName>
    </recommendedName>
</protein>
<name>A0A147DLJ3_9MICO</name>
<dbReference type="PATRIC" id="fig|465820.4.peg.765"/>